<organism evidence="1">
    <name type="scientific">marine sediment metagenome</name>
    <dbReference type="NCBI Taxonomy" id="412755"/>
    <lineage>
        <taxon>unclassified sequences</taxon>
        <taxon>metagenomes</taxon>
        <taxon>ecological metagenomes</taxon>
    </lineage>
</organism>
<reference evidence="1" key="1">
    <citation type="journal article" date="2015" name="Nature">
        <title>Complex archaea that bridge the gap between prokaryotes and eukaryotes.</title>
        <authorList>
            <person name="Spang A."/>
            <person name="Saw J.H."/>
            <person name="Jorgensen S.L."/>
            <person name="Zaremba-Niedzwiedzka K."/>
            <person name="Martijn J."/>
            <person name="Lind A.E."/>
            <person name="van Eijk R."/>
            <person name="Schleper C."/>
            <person name="Guy L."/>
            <person name="Ettema T.J."/>
        </authorList>
    </citation>
    <scope>NUCLEOTIDE SEQUENCE</scope>
</reference>
<evidence type="ECO:0000313" key="1">
    <source>
        <dbReference type="EMBL" id="KKN39379.1"/>
    </source>
</evidence>
<protein>
    <submittedName>
        <fullName evidence="1">Uncharacterized protein</fullName>
    </submittedName>
</protein>
<sequence length="74" mass="8093">MKILNEERIKELGLPDCFGTGLGGTECWESCGDHGDTIYVKCLFQAKALIDSALEAEICGAHEIMENDPIYQSA</sequence>
<comment type="caution">
    <text evidence="1">The sequence shown here is derived from an EMBL/GenBank/DDBJ whole genome shotgun (WGS) entry which is preliminary data.</text>
</comment>
<gene>
    <name evidence="1" type="ORF">LCGC14_0744130</name>
</gene>
<name>A0A0F9QA47_9ZZZZ</name>
<dbReference type="AlphaFoldDB" id="A0A0F9QA47"/>
<accession>A0A0F9QA47</accession>
<proteinExistence type="predicted"/>
<dbReference type="EMBL" id="LAZR01001768">
    <property type="protein sequence ID" value="KKN39379.1"/>
    <property type="molecule type" value="Genomic_DNA"/>
</dbReference>